<proteinExistence type="predicted"/>
<accession>G9GEY3</accession>
<dbReference type="EMBL" id="JN322372">
    <property type="protein sequence ID" value="AEU26421.1"/>
    <property type="molecule type" value="Genomic_DNA"/>
</dbReference>
<reference evidence="1" key="1">
    <citation type="journal article" date="2011" name="Nature">
        <title>Antibiotic resistance is ancient.</title>
        <authorList>
            <person name="D'Costa V.M."/>
            <person name="King C.E."/>
            <person name="Kalan L."/>
            <person name="Morar M."/>
            <person name="Sung W.W."/>
            <person name="Schwarz C."/>
            <person name="Froese D."/>
            <person name="Zazula G."/>
            <person name="Calmels F."/>
            <person name="Debruyne R."/>
            <person name="Golding G.B."/>
            <person name="Poinar H.N."/>
            <person name="Wright G.D."/>
        </authorList>
    </citation>
    <scope>NUCLEOTIDE SEQUENCE</scope>
</reference>
<gene>
    <name evidence="1" type="primary">rbcL</name>
</gene>
<sequence length="32" mass="3692">NLEFRLKKQGPQYLPNLLLVHGQLFGLMDLPV</sequence>
<keyword evidence="1" id="KW-0150">Chloroplast</keyword>
<evidence type="ECO:0000313" key="1">
    <source>
        <dbReference type="EMBL" id="AEU26421.1"/>
    </source>
</evidence>
<organism evidence="1">
    <name type="scientific">uncultured Streptophyta</name>
    <dbReference type="NCBI Taxonomy" id="260559"/>
    <lineage>
        <taxon>Eukaryota</taxon>
        <taxon>Viridiplantae</taxon>
        <taxon>Streptophyta</taxon>
        <taxon>environmental samples</taxon>
    </lineage>
</organism>
<name>G9GEY3_9VIRI</name>
<geneLocation type="chloroplast" evidence="1"/>
<feature type="non-terminal residue" evidence="1">
    <location>
        <position position="1"/>
    </location>
</feature>
<dbReference type="AlphaFoldDB" id="G9GEY3"/>
<protein>
    <submittedName>
        <fullName evidence="1">Ribulose-1,5-bisphosphate carboxylase/oxygenase large subunit</fullName>
    </submittedName>
</protein>
<keyword evidence="1" id="KW-0934">Plastid</keyword>
<feature type="non-terminal residue" evidence="1">
    <location>
        <position position="32"/>
    </location>
</feature>